<keyword evidence="3" id="KW-0158">Chromosome</keyword>
<dbReference type="GO" id="GO:0046974">
    <property type="term" value="F:histone H3K9 methyltransferase activity"/>
    <property type="evidence" value="ECO:0007669"/>
    <property type="project" value="TreeGrafter"/>
</dbReference>
<dbReference type="GO" id="GO:0032259">
    <property type="term" value="P:methylation"/>
    <property type="evidence" value="ECO:0007669"/>
    <property type="project" value="UniProtKB-KW"/>
</dbReference>
<evidence type="ECO:0000313" key="13">
    <source>
        <dbReference type="EMBL" id="CAF3582061.1"/>
    </source>
</evidence>
<dbReference type="EMBL" id="CAJNOK010001201">
    <property type="protein sequence ID" value="CAF0798822.1"/>
    <property type="molecule type" value="Genomic_DNA"/>
</dbReference>
<keyword evidence="5" id="KW-0808">Transferase</keyword>
<proteinExistence type="predicted"/>
<dbReference type="PROSITE" id="PS50867">
    <property type="entry name" value="PRE_SET"/>
    <property type="match status" value="1"/>
</dbReference>
<feature type="region of interest" description="Disordered" evidence="8">
    <location>
        <begin position="1409"/>
        <end position="1491"/>
    </location>
</feature>
<evidence type="ECO:0000256" key="2">
    <source>
        <dbReference type="ARBA" id="ARBA00004286"/>
    </source>
</evidence>
<feature type="compositionally biased region" description="Low complexity" evidence="8">
    <location>
        <begin position="230"/>
        <end position="241"/>
    </location>
</feature>
<evidence type="ECO:0000256" key="4">
    <source>
        <dbReference type="ARBA" id="ARBA00022603"/>
    </source>
</evidence>
<dbReference type="PROSITE" id="PS50280">
    <property type="entry name" value="SET"/>
    <property type="match status" value="1"/>
</dbReference>
<feature type="domain" description="Post-SET" evidence="11">
    <location>
        <begin position="2088"/>
        <end position="2104"/>
    </location>
</feature>
<evidence type="ECO:0000313" key="12">
    <source>
        <dbReference type="EMBL" id="CAF0798822.1"/>
    </source>
</evidence>
<feature type="domain" description="Pre-SET" evidence="10">
    <location>
        <begin position="1738"/>
        <end position="1824"/>
    </location>
</feature>
<dbReference type="EMBL" id="CAJOBA010001201">
    <property type="protein sequence ID" value="CAF3582061.1"/>
    <property type="molecule type" value="Genomic_DNA"/>
</dbReference>
<evidence type="ECO:0000256" key="6">
    <source>
        <dbReference type="ARBA" id="ARBA00022691"/>
    </source>
</evidence>
<accession>A0A8S2H0J7</accession>
<evidence type="ECO:0000256" key="8">
    <source>
        <dbReference type="SAM" id="MobiDB-lite"/>
    </source>
</evidence>
<evidence type="ECO:0000256" key="5">
    <source>
        <dbReference type="ARBA" id="ARBA00022679"/>
    </source>
</evidence>
<evidence type="ECO:0000259" key="11">
    <source>
        <dbReference type="PROSITE" id="PS50868"/>
    </source>
</evidence>
<dbReference type="PROSITE" id="PS50868">
    <property type="entry name" value="POST_SET"/>
    <property type="match status" value="1"/>
</dbReference>
<feature type="region of interest" description="Disordered" evidence="8">
    <location>
        <begin position="1888"/>
        <end position="1954"/>
    </location>
</feature>
<dbReference type="Proteomes" id="UP000682733">
    <property type="component" value="Unassembled WGS sequence"/>
</dbReference>
<evidence type="ECO:0000259" key="10">
    <source>
        <dbReference type="PROSITE" id="PS50867"/>
    </source>
</evidence>
<dbReference type="InterPro" id="IPR046341">
    <property type="entry name" value="SET_dom_sf"/>
</dbReference>
<dbReference type="GO" id="GO:0005634">
    <property type="term" value="C:nucleus"/>
    <property type="evidence" value="ECO:0007669"/>
    <property type="project" value="UniProtKB-SubCell"/>
</dbReference>
<dbReference type="GO" id="GO:0005694">
    <property type="term" value="C:chromosome"/>
    <property type="evidence" value="ECO:0007669"/>
    <property type="project" value="UniProtKB-SubCell"/>
</dbReference>
<comment type="caution">
    <text evidence="13">The sequence shown here is derived from an EMBL/GenBank/DDBJ whole genome shotgun (WGS) entry which is preliminary data.</text>
</comment>
<feature type="compositionally biased region" description="Basic and acidic residues" evidence="8">
    <location>
        <begin position="1435"/>
        <end position="1470"/>
    </location>
</feature>
<keyword evidence="7" id="KW-0539">Nucleus</keyword>
<reference evidence="13" key="1">
    <citation type="submission" date="2021-02" db="EMBL/GenBank/DDBJ databases">
        <authorList>
            <person name="Nowell W R."/>
        </authorList>
    </citation>
    <scope>NUCLEOTIDE SEQUENCE</scope>
</reference>
<feature type="domain" description="SET" evidence="9">
    <location>
        <begin position="1827"/>
        <end position="2079"/>
    </location>
</feature>
<feature type="compositionally biased region" description="Low complexity" evidence="8">
    <location>
        <begin position="310"/>
        <end position="321"/>
    </location>
</feature>
<feature type="compositionally biased region" description="Acidic residues" evidence="8">
    <location>
        <begin position="1903"/>
        <end position="1919"/>
    </location>
</feature>
<evidence type="ECO:0000256" key="7">
    <source>
        <dbReference type="ARBA" id="ARBA00023242"/>
    </source>
</evidence>
<dbReference type="SUPFAM" id="SSF82199">
    <property type="entry name" value="SET domain"/>
    <property type="match status" value="1"/>
</dbReference>
<feature type="compositionally biased region" description="Polar residues" evidence="8">
    <location>
        <begin position="1478"/>
        <end position="1491"/>
    </location>
</feature>
<dbReference type="Gene3D" id="2.170.270.10">
    <property type="entry name" value="SET domain"/>
    <property type="match status" value="2"/>
</dbReference>
<dbReference type="InterPro" id="IPR051516">
    <property type="entry name" value="SETDB_methyltransferase"/>
</dbReference>
<dbReference type="GO" id="GO:0070828">
    <property type="term" value="P:heterochromatin organization"/>
    <property type="evidence" value="ECO:0007669"/>
    <property type="project" value="TreeGrafter"/>
</dbReference>
<feature type="compositionally biased region" description="Polar residues" evidence="8">
    <location>
        <begin position="1923"/>
        <end position="1954"/>
    </location>
</feature>
<feature type="region of interest" description="Disordered" evidence="8">
    <location>
        <begin position="458"/>
        <end position="480"/>
    </location>
</feature>
<evidence type="ECO:0000313" key="14">
    <source>
        <dbReference type="Proteomes" id="UP000682733"/>
    </source>
</evidence>
<feature type="compositionally biased region" description="Polar residues" evidence="8">
    <location>
        <begin position="1420"/>
        <end position="1432"/>
    </location>
</feature>
<dbReference type="GO" id="GO:0008270">
    <property type="term" value="F:zinc ion binding"/>
    <property type="evidence" value="ECO:0007669"/>
    <property type="project" value="InterPro"/>
</dbReference>
<feature type="region of interest" description="Disordered" evidence="8">
    <location>
        <begin position="182"/>
        <end position="261"/>
    </location>
</feature>
<keyword evidence="6" id="KW-0949">S-adenosyl-L-methionine</keyword>
<dbReference type="InterPro" id="IPR001214">
    <property type="entry name" value="SET_dom"/>
</dbReference>
<evidence type="ECO:0000256" key="3">
    <source>
        <dbReference type="ARBA" id="ARBA00022454"/>
    </source>
</evidence>
<feature type="compositionally biased region" description="Polar residues" evidence="8">
    <location>
        <begin position="7"/>
        <end position="24"/>
    </location>
</feature>
<keyword evidence="4" id="KW-0489">Methyltransferase</keyword>
<feature type="compositionally biased region" description="Low complexity" evidence="8">
    <location>
        <begin position="463"/>
        <end position="478"/>
    </location>
</feature>
<protein>
    <submittedName>
        <fullName evidence="13">Uncharacterized protein</fullName>
    </submittedName>
</protein>
<organism evidence="13 14">
    <name type="scientific">Didymodactylos carnosus</name>
    <dbReference type="NCBI Taxonomy" id="1234261"/>
    <lineage>
        <taxon>Eukaryota</taxon>
        <taxon>Metazoa</taxon>
        <taxon>Spiralia</taxon>
        <taxon>Gnathifera</taxon>
        <taxon>Rotifera</taxon>
        <taxon>Eurotatoria</taxon>
        <taxon>Bdelloidea</taxon>
        <taxon>Philodinida</taxon>
        <taxon>Philodinidae</taxon>
        <taxon>Didymodactylos</taxon>
    </lineage>
</organism>
<name>A0A8S2H0J7_9BILA</name>
<feature type="region of interest" description="Disordered" evidence="8">
    <location>
        <begin position="300"/>
        <end position="336"/>
    </location>
</feature>
<dbReference type="PANTHER" id="PTHR46024">
    <property type="entry name" value="HISTONE-LYSINE N-METHYLTRANSFERASE EGGLESS"/>
    <property type="match status" value="1"/>
</dbReference>
<sequence>MDDLKQNDLNNNTNEAVTSNTTTKSTIERDFVVDNDEDDEEPMLNTRIIKCKSTSKSQLPLHLVHNPQTRQIQMPSYNILSQQAPSLATTGYRSIDVPNEHTSIKLHIRRVCSPTDTAPTPTTNLLHHNAATLSAAVSHEIKHEFIEHKTQLLQQTQKRTFFNINQNEQLPATSQIINQQNDLSAPSPFNRAKETTSTIVDSRDLHQNGNSSSTDQPQQTTPIIRKATLRRSTQSRISTTTDETTKQSQQPFPPTTVEKRNTISVYDLNTSLSIENNCSPSIYQNNSSVVEENNYDENNIIKNSPQRTSKQQQKRNIQEQQQQKKRLRLSATKTKQNNSVPSEYVLVVKNQLPTICENGCQTRDDFSEILHQSVQTINLVKIDKSTYMDAIDRPLCDQACQTISFKSNETQTMDLNCPHDSQVHLCELRTLHTQCDGIQSILQETMTSSSLKGSLLTHQLRKQSMSSSSSPSQSPSPSLLNLVQRPASTTNCSPPICNNTLSTIRTPTPDTDRFPKNGVDPTHPYSSDPYLDLQLHNDHNDLYKQFQSLVHIEEHPNGGGSLIRTYYNEFSRLSQENMSLFVNYFFDLVYGENTSTHRANFSIGVLHDGAKYLPDLVDYFSLQYPKMIVKTSNLTSSKEICTMTMGEYRNKIIQSYCNGTFRFGPLLHISLVGTVSGKEECGDYFPTFIDKLEENQFLKCVMPWGSSSSLKMASRTESNDGPILWVRPGEQYVPTAEQKSCHPKKRIANELRNLTFTARGSEPREILVEDRTKPHSDHCGGGSIETTAAVGILKAVHAGSPSTVNRMVKDVVCFHADDFEKVVEKLKLDVYEPPATQCLVWCDEGKLNQLRRDGIRYVRLFLYDNDIYFIPRNVVHQFRTLSAVTSIAWHVRLKNYYPEETNDDEYAPILAFTLKLTFPCVCDMVLMNRQVICGAQPSARDKVRKEVLQPFREEQQYLEKLRQSNSVEQILLCLFNLLNVDDYRSLFYASVSENSGCGSKTVQWIIQFAQLCSRRYFEFDDLLSQQYQKSIHATAISQQQHHSFIIENKLNQLIEDLKQCFELRYFSKIIQELEFIVKGKIEKILEILNEYDKMDNTNYSPVNEDVVHVPSTTLKSNRSTYAPYKHPFMLHVNSELHIRKHVSQDSTQQQYSERGIVNKFVGDLPNAQTISIKDPDTNLVYDIPTKYLYFAKPCDANAIIPPKYRACVLDKTLSVPIHRYGFIAEPPSTSNGFRCLVFYDDSNISSKYHLSQEIYLCLDQNLSQHLQECKQHLSKLAYDFLERYFQSYPERTMLRTKIGQTIKVKNILTPGLSTPAKKQSYQTAKVDHIDSSMMTVQFQSSGQKLSLYRGSILFEQLNHYYSKQYQQAPSRHSARQHLSTRRSNAPEIICLNDSIRGNVAPLRQPTLQKYYSSSSSTSSNDQLSTPRQSPVKLQNDLKSKVTHSNDETETIPEKRPRLSCDHTDNDDHKKPLSRLRPRQNQTNNPATNSSDIADGFRLLQVQDLPATSSTIPVAASSSTYQRYESEPSLGASTTTVHQQIIQTNGHHHHHHTLQSKNICVNPMFTELAKQFQQNNAVIYTKHVCSSTCVELAEREYDKYLKINPFLKPFACHWTMIEPFRLKKSGDVTVRPSSTPYLYCTPCGKILRDLSQVDNYLYVTESKLTTDLFIYDRTTNIQLHYIHNGFEITDDLSKGKENSPITVVNEVDHAKIGPKEFVYSVERIPTTGVNLQINNEKMTCCDCKDSCRDRAKCACWLRTLKYAELAGEERVKAMKQKNKTQAEILNAIGYKYRRLVKNLSSGIYECNDRCQCHNKSCTNRVVQNGIAVQLQLFKTFDRGWGVRCLHDVPRGTFISVYSGEILTSEQADSRGKTLGDEYQADLDFFEHFNSSDNDDDDSRSTHECDDELDEETNDNNEDIPEIITTTTVSNGNDESEQNWLNDDTSTSSTESVNSRLRSAQLNLRARDLIRKGTTGALATTTTTTITTTVSKNKKKSTTTKSSTACSISLNRSKLPDYDGIVYTLDAKLIGNIGRYFNHSCSPNLEVQNVFVDTHDIHFPWIGFFATKFIKSGTELCWDYRYEVGTIPNRRIDCTCGSTECRGRLL</sequence>
<dbReference type="InterPro" id="IPR003616">
    <property type="entry name" value="Post-SET_dom"/>
</dbReference>
<evidence type="ECO:0000256" key="1">
    <source>
        <dbReference type="ARBA" id="ARBA00004123"/>
    </source>
</evidence>
<evidence type="ECO:0000259" key="9">
    <source>
        <dbReference type="PROSITE" id="PS50280"/>
    </source>
</evidence>
<dbReference type="GO" id="GO:0010629">
    <property type="term" value="P:negative regulation of gene expression"/>
    <property type="evidence" value="ECO:0007669"/>
    <property type="project" value="TreeGrafter"/>
</dbReference>
<dbReference type="Proteomes" id="UP000677228">
    <property type="component" value="Unassembled WGS sequence"/>
</dbReference>
<feature type="compositionally biased region" description="Polar residues" evidence="8">
    <location>
        <begin position="300"/>
        <end position="309"/>
    </location>
</feature>
<feature type="region of interest" description="Disordered" evidence="8">
    <location>
        <begin position="1"/>
        <end position="24"/>
    </location>
</feature>
<gene>
    <name evidence="12" type="ORF">OVA965_LOCUS4534</name>
    <name evidence="13" type="ORF">TMI583_LOCUS4532</name>
</gene>
<feature type="compositionally biased region" description="Polar residues" evidence="8">
    <location>
        <begin position="207"/>
        <end position="222"/>
    </location>
</feature>
<dbReference type="Pfam" id="PF05033">
    <property type="entry name" value="Pre-SET"/>
    <property type="match status" value="1"/>
</dbReference>
<dbReference type="Pfam" id="PF00856">
    <property type="entry name" value="SET"/>
    <property type="match status" value="1"/>
</dbReference>
<dbReference type="SMART" id="SM00468">
    <property type="entry name" value="PreSET"/>
    <property type="match status" value="1"/>
</dbReference>
<dbReference type="InterPro" id="IPR007728">
    <property type="entry name" value="Pre-SET_dom"/>
</dbReference>
<dbReference type="SMART" id="SM00317">
    <property type="entry name" value="SET"/>
    <property type="match status" value="1"/>
</dbReference>
<comment type="subcellular location">
    <subcellularLocation>
        <location evidence="2">Chromosome</location>
    </subcellularLocation>
    <subcellularLocation>
        <location evidence="1">Nucleus</location>
    </subcellularLocation>
</comment>
<dbReference type="PANTHER" id="PTHR46024:SF1">
    <property type="entry name" value="HISTONE-LYSINE N-METHYLTRANSFERASE EGGLESS"/>
    <property type="match status" value="1"/>
</dbReference>